<protein>
    <submittedName>
        <fullName evidence="1">Uncharacterized protein</fullName>
    </submittedName>
</protein>
<keyword evidence="2" id="KW-1185">Reference proteome</keyword>
<sequence length="63" mass="7563">MQGSSQAHATRAEFSQQDLMRAAVRRYLARDPDFINLDCLRWRNFNQRQLDSLARQLEPRTRR</sequence>
<accession>A0A939IMI7</accession>
<name>A0A939IMI7_9GAMM</name>
<dbReference type="Proteomes" id="UP000664303">
    <property type="component" value="Unassembled WGS sequence"/>
</dbReference>
<proteinExistence type="predicted"/>
<dbReference type="EMBL" id="JAFKCZ010000009">
    <property type="protein sequence ID" value="MBN7797565.1"/>
    <property type="molecule type" value="Genomic_DNA"/>
</dbReference>
<comment type="caution">
    <text evidence="1">The sequence shown here is derived from an EMBL/GenBank/DDBJ whole genome shotgun (WGS) entry which is preliminary data.</text>
</comment>
<evidence type="ECO:0000313" key="2">
    <source>
        <dbReference type="Proteomes" id="UP000664303"/>
    </source>
</evidence>
<reference evidence="1" key="1">
    <citation type="submission" date="2021-02" db="EMBL/GenBank/DDBJ databases">
        <title>PHA producing bacteria isolated from coastal sediment in Guangdong, Shenzhen.</title>
        <authorList>
            <person name="Zheng W."/>
            <person name="Yu S."/>
            <person name="Huang Y."/>
        </authorList>
    </citation>
    <scope>NUCLEOTIDE SEQUENCE</scope>
    <source>
        <strain evidence="1">TN14-10</strain>
    </source>
</reference>
<dbReference type="AlphaFoldDB" id="A0A939IMI7"/>
<dbReference type="RefSeq" id="WP_206561016.1">
    <property type="nucleotide sequence ID" value="NZ_JAFKCZ010000009.1"/>
</dbReference>
<evidence type="ECO:0000313" key="1">
    <source>
        <dbReference type="EMBL" id="MBN7797565.1"/>
    </source>
</evidence>
<gene>
    <name evidence="1" type="ORF">JYP50_13225</name>
</gene>
<organism evidence="1 2">
    <name type="scientific">Parahaliea mediterranea</name>
    <dbReference type="NCBI Taxonomy" id="651086"/>
    <lineage>
        <taxon>Bacteria</taxon>
        <taxon>Pseudomonadati</taxon>
        <taxon>Pseudomonadota</taxon>
        <taxon>Gammaproteobacteria</taxon>
        <taxon>Cellvibrionales</taxon>
        <taxon>Halieaceae</taxon>
        <taxon>Parahaliea</taxon>
    </lineage>
</organism>